<dbReference type="Proteomes" id="UP000230069">
    <property type="component" value="Unassembled WGS sequence"/>
</dbReference>
<reference evidence="2 3" key="1">
    <citation type="submission" date="2017-09" db="EMBL/GenBank/DDBJ databases">
        <title>WGS assembly of Aquilegia coerulea Goldsmith.</title>
        <authorList>
            <person name="Hodges S."/>
            <person name="Kramer E."/>
            <person name="Nordborg M."/>
            <person name="Tomkins J."/>
            <person name="Borevitz J."/>
            <person name="Derieg N."/>
            <person name="Yan J."/>
            <person name="Mihaltcheva S."/>
            <person name="Hayes R.D."/>
            <person name="Rokhsar D."/>
        </authorList>
    </citation>
    <scope>NUCLEOTIDE SEQUENCE [LARGE SCALE GENOMIC DNA]</scope>
    <source>
        <strain evidence="3">cv. Goldsmith</strain>
    </source>
</reference>
<organism evidence="2 3">
    <name type="scientific">Aquilegia coerulea</name>
    <name type="common">Rocky mountain columbine</name>
    <dbReference type="NCBI Taxonomy" id="218851"/>
    <lineage>
        <taxon>Eukaryota</taxon>
        <taxon>Viridiplantae</taxon>
        <taxon>Streptophyta</taxon>
        <taxon>Embryophyta</taxon>
        <taxon>Tracheophyta</taxon>
        <taxon>Spermatophyta</taxon>
        <taxon>Magnoliopsida</taxon>
        <taxon>Ranunculales</taxon>
        <taxon>Ranunculaceae</taxon>
        <taxon>Thalictroideae</taxon>
        <taxon>Aquilegia</taxon>
    </lineage>
</organism>
<evidence type="ECO:0000313" key="3">
    <source>
        <dbReference type="Proteomes" id="UP000230069"/>
    </source>
</evidence>
<keyword evidence="3" id="KW-1185">Reference proteome</keyword>
<sequence>MRNEYNSFVELKAKSGVSYDPTRQTIIASNEYWKELLSKPKDSKKFKAFRDRGLKWDYEKLSTVIGNSHATGSYSANGLDEDTEKNGEEESIDLEVGEETISTASTKKTKRQHGKRMRGVDEVKNMLEGVNEHLALLRETIDPLTFGKQLRQAIMGVKGFSHKYLNSAFKILMKNHVEAEIFLLTDEEGRVDVLNDLFVQIGDI</sequence>
<dbReference type="EMBL" id="KZ305052">
    <property type="protein sequence ID" value="PIA35537.1"/>
    <property type="molecule type" value="Genomic_DNA"/>
</dbReference>
<dbReference type="InParanoid" id="A0A2G5CX84"/>
<proteinExistence type="predicted"/>
<dbReference type="PANTHER" id="PTHR46929:SF3">
    <property type="entry name" value="MYB_SANT-LIKE DOMAIN-CONTAINING PROTEIN"/>
    <property type="match status" value="1"/>
</dbReference>
<name>A0A2G5CX84_AQUCA</name>
<dbReference type="OrthoDB" id="1925434at2759"/>
<evidence type="ECO:0000313" key="2">
    <source>
        <dbReference type="EMBL" id="PIA35537.1"/>
    </source>
</evidence>
<accession>A0A2G5CX84</accession>
<feature type="domain" description="Myb/SANT-like" evidence="1">
    <location>
        <begin position="1"/>
        <end position="35"/>
    </location>
</feature>
<evidence type="ECO:0000259" key="1">
    <source>
        <dbReference type="Pfam" id="PF12776"/>
    </source>
</evidence>
<gene>
    <name evidence="2" type="ORF">AQUCO_03500116v1</name>
</gene>
<protein>
    <recommendedName>
        <fullName evidence="1">Myb/SANT-like domain-containing protein</fullName>
    </recommendedName>
</protein>
<dbReference type="InterPro" id="IPR024752">
    <property type="entry name" value="Myb/SANT-like_dom"/>
</dbReference>
<dbReference type="PANTHER" id="PTHR46929">
    <property type="entry name" value="EXPRESSED PROTEIN"/>
    <property type="match status" value="1"/>
</dbReference>
<dbReference type="AlphaFoldDB" id="A0A2G5CX84"/>
<dbReference type="Pfam" id="PF12776">
    <property type="entry name" value="Myb_DNA-bind_3"/>
    <property type="match status" value="1"/>
</dbReference>